<organism evidence="8 9">
    <name type="scientific">Aquincola tertiaricarbonis</name>
    <dbReference type="NCBI Taxonomy" id="391953"/>
    <lineage>
        <taxon>Bacteria</taxon>
        <taxon>Pseudomonadati</taxon>
        <taxon>Pseudomonadota</taxon>
        <taxon>Betaproteobacteria</taxon>
        <taxon>Burkholderiales</taxon>
        <taxon>Sphaerotilaceae</taxon>
        <taxon>Aquincola</taxon>
    </lineage>
</organism>
<gene>
    <name evidence="8" type="ORF">MW290_07255</name>
</gene>
<reference evidence="8" key="1">
    <citation type="submission" date="2022-05" db="EMBL/GenBank/DDBJ databases">
        <title>An RpoN-dependent PEP-CTERM gene is involved in floc formation of an Aquincola tertiaricarbonis strain.</title>
        <authorList>
            <person name="Qiu D."/>
            <person name="Xia M."/>
        </authorList>
    </citation>
    <scope>NUCLEOTIDE SEQUENCE</scope>
    <source>
        <strain evidence="8">RN12</strain>
    </source>
</reference>
<evidence type="ECO:0000259" key="7">
    <source>
        <dbReference type="PROSITE" id="PS52018"/>
    </source>
</evidence>
<accession>A0ABY4S0W0</accession>
<name>A0ABY4S0W0_AQUTE</name>
<keyword evidence="2 6" id="KW-0328">Glycosyltransferase</keyword>
<dbReference type="EMBL" id="CP097635">
    <property type="protein sequence ID" value="URI05745.1"/>
    <property type="molecule type" value="Genomic_DNA"/>
</dbReference>
<feature type="domain" description="DarT" evidence="7">
    <location>
        <begin position="14"/>
        <end position="217"/>
    </location>
</feature>
<feature type="active site" evidence="6">
    <location>
        <position position="170"/>
    </location>
</feature>
<evidence type="ECO:0000256" key="2">
    <source>
        <dbReference type="ARBA" id="ARBA00022676"/>
    </source>
</evidence>
<feature type="binding site" evidence="6">
    <location>
        <begin position="18"/>
        <end position="20"/>
    </location>
    <ligand>
        <name>NAD(+)</name>
        <dbReference type="ChEBI" id="CHEBI:57540"/>
    </ligand>
</feature>
<keyword evidence="5 6" id="KW-0238">DNA-binding</keyword>
<evidence type="ECO:0000313" key="8">
    <source>
        <dbReference type="EMBL" id="URI05745.1"/>
    </source>
</evidence>
<keyword evidence="9" id="KW-1185">Reference proteome</keyword>
<feature type="active site" description="Proton acceptor" evidence="6">
    <location>
        <position position="57"/>
    </location>
</feature>
<evidence type="ECO:0000256" key="6">
    <source>
        <dbReference type="PROSITE-ProRule" id="PRU01362"/>
    </source>
</evidence>
<keyword evidence="4 6" id="KW-0548">Nucleotidyltransferase</keyword>
<comment type="catalytic activity">
    <reaction evidence="6">
        <text>a thymidine in DNA + NAD(+) = an N-(ADP-alpha-D-ribosyl)-thymidine in DNA + nicotinamide + H(+)</text>
        <dbReference type="Rhea" id="RHEA:71651"/>
        <dbReference type="Rhea" id="RHEA-COMP:13556"/>
        <dbReference type="Rhea" id="RHEA-COMP:18051"/>
        <dbReference type="ChEBI" id="CHEBI:15378"/>
        <dbReference type="ChEBI" id="CHEBI:17154"/>
        <dbReference type="ChEBI" id="CHEBI:57540"/>
        <dbReference type="ChEBI" id="CHEBI:137386"/>
        <dbReference type="ChEBI" id="CHEBI:191199"/>
    </reaction>
</comment>
<sequence length="217" mass="24669">MATDYANLLNPERARIFRIIHRSNLPWVLEHGLHCGNSATRSPQWVSIGNQELIAKRASWPVRAGAGGVLNDYVPFYFTPFSPMMLAIRTGWNGVQQHRPQDILILVSDLHRISALGLTWLFTDTHANNGVVRYFQRVEDLAQLDWRILQQRDFRRDPDDPGKFGRYQAEVLVHRQVPLQGLSGIVCADDDGKMLVEQAVAAACKQLQVVTRPGWYL</sequence>
<proteinExistence type="inferred from homology"/>
<dbReference type="Pfam" id="PF14487">
    <property type="entry name" value="DarT"/>
    <property type="match status" value="1"/>
</dbReference>
<evidence type="ECO:0000313" key="9">
    <source>
        <dbReference type="Proteomes" id="UP001056201"/>
    </source>
</evidence>
<protein>
    <submittedName>
        <fullName evidence="8">DUF4433 domain-containing protein</fullName>
    </submittedName>
</protein>
<dbReference type="Proteomes" id="UP001056201">
    <property type="component" value="Chromosome 1"/>
</dbReference>
<evidence type="ECO:0000256" key="4">
    <source>
        <dbReference type="ARBA" id="ARBA00022695"/>
    </source>
</evidence>
<keyword evidence="1 6" id="KW-1277">Toxin-antitoxin system</keyword>
<dbReference type="PROSITE" id="PS52018">
    <property type="entry name" value="DART"/>
    <property type="match status" value="1"/>
</dbReference>
<dbReference type="RefSeq" id="WP_250194010.1">
    <property type="nucleotide sequence ID" value="NZ_CP097635.1"/>
</dbReference>
<dbReference type="InterPro" id="IPR029494">
    <property type="entry name" value="DarT"/>
</dbReference>
<feature type="binding site" evidence="6">
    <location>
        <position position="57"/>
    </location>
    <ligand>
        <name>NAD(+)</name>
        <dbReference type="ChEBI" id="CHEBI:57540"/>
    </ligand>
</feature>
<keyword evidence="3 6" id="KW-0808">Transferase</keyword>
<evidence type="ECO:0000256" key="1">
    <source>
        <dbReference type="ARBA" id="ARBA00022649"/>
    </source>
</evidence>
<evidence type="ECO:0000256" key="3">
    <source>
        <dbReference type="ARBA" id="ARBA00022679"/>
    </source>
</evidence>
<evidence type="ECO:0000256" key="5">
    <source>
        <dbReference type="ARBA" id="ARBA00023125"/>
    </source>
</evidence>
<comment type="similarity">
    <text evidence="6">Belongs to the DarT ADP-ribosyltransferase family.</text>
</comment>
<comment type="caution">
    <text evidence="6">Lacks conserved residue(s) required for the propagation of feature annotation.</text>
</comment>